<proteinExistence type="predicted"/>
<name>A0ABX2AK05_9BACT</name>
<evidence type="ECO:0000256" key="1">
    <source>
        <dbReference type="SAM" id="Coils"/>
    </source>
</evidence>
<dbReference type="PROSITE" id="PS51257">
    <property type="entry name" value="PROKAR_LIPOPROTEIN"/>
    <property type="match status" value="1"/>
</dbReference>
<keyword evidence="1" id="KW-0175">Coiled coil</keyword>
<feature type="domain" description="DUF4878" evidence="3">
    <location>
        <begin position="19"/>
        <end position="129"/>
    </location>
</feature>
<feature type="chain" id="PRO_5045342863" evidence="2">
    <location>
        <begin position="23"/>
        <end position="134"/>
    </location>
</feature>
<accession>A0ABX2AK05</accession>
<evidence type="ECO:0000313" key="4">
    <source>
        <dbReference type="EMBL" id="NPD91506.1"/>
    </source>
</evidence>
<feature type="coiled-coil region" evidence="1">
    <location>
        <begin position="60"/>
        <end position="91"/>
    </location>
</feature>
<keyword evidence="5" id="KW-1185">Reference proteome</keyword>
<dbReference type="InterPro" id="IPR024267">
    <property type="entry name" value="DUF4878"/>
</dbReference>
<dbReference type="Pfam" id="PF12870">
    <property type="entry name" value="DUF4878"/>
    <property type="match status" value="1"/>
</dbReference>
<dbReference type="RefSeq" id="WP_172274146.1">
    <property type="nucleotide sequence ID" value="NZ_CASGMU010000002.1"/>
</dbReference>
<evidence type="ECO:0000256" key="2">
    <source>
        <dbReference type="SAM" id="SignalP"/>
    </source>
</evidence>
<evidence type="ECO:0000313" key="5">
    <source>
        <dbReference type="Proteomes" id="UP000714420"/>
    </source>
</evidence>
<dbReference type="EMBL" id="JABKKF010000002">
    <property type="protein sequence ID" value="NPD91506.1"/>
    <property type="molecule type" value="Genomic_DNA"/>
</dbReference>
<organism evidence="4 5">
    <name type="scientific">Xylanibacter muris</name>
    <dbReference type="NCBI Taxonomy" id="2736290"/>
    <lineage>
        <taxon>Bacteria</taxon>
        <taxon>Pseudomonadati</taxon>
        <taxon>Bacteroidota</taxon>
        <taxon>Bacteroidia</taxon>
        <taxon>Bacteroidales</taxon>
        <taxon>Prevotellaceae</taxon>
        <taxon>Xylanibacter</taxon>
    </lineage>
</organism>
<feature type="signal peptide" evidence="2">
    <location>
        <begin position="1"/>
        <end position="22"/>
    </location>
</feature>
<reference evidence="4 5" key="1">
    <citation type="submission" date="2020-05" db="EMBL/GenBank/DDBJ databases">
        <title>Distinct polysaccharide utilization as determinants for interspecies competition between intestinal Prevotella spp.</title>
        <authorList>
            <person name="Galvez E.J.C."/>
            <person name="Iljazovic A."/>
            <person name="Strowig T."/>
        </authorList>
    </citation>
    <scope>NUCLEOTIDE SEQUENCE [LARGE SCALE GENOMIC DNA]</scope>
    <source>
        <strain evidence="4 5">PMUR</strain>
    </source>
</reference>
<keyword evidence="2" id="KW-0732">Signal</keyword>
<comment type="caution">
    <text evidence="4">The sequence shown here is derived from an EMBL/GenBank/DDBJ whole genome shotgun (WGS) entry which is preliminary data.</text>
</comment>
<sequence>MKRTFENLLSLAVLMLVMVACGASTSSPKGAFEYYAEAFVNGDYETYVSGLVNEKGEAIADKEKETLKSILKEKQEKKEEKIREMKVLNETVSEDKKTAVIDYTLIMEDGTENEGQKATMVKVGNEWKMVLGSK</sequence>
<dbReference type="Gene3D" id="3.10.450.50">
    <property type="match status" value="1"/>
</dbReference>
<dbReference type="Proteomes" id="UP000714420">
    <property type="component" value="Unassembled WGS sequence"/>
</dbReference>
<evidence type="ECO:0000259" key="3">
    <source>
        <dbReference type="Pfam" id="PF12870"/>
    </source>
</evidence>
<protein>
    <submittedName>
        <fullName evidence="4">DUF4878 domain-containing protein</fullName>
    </submittedName>
</protein>
<gene>
    <name evidence="4" type="ORF">HPS56_03905</name>
</gene>